<dbReference type="HOGENOM" id="CLU_174776_0_0_10"/>
<sequence length="81" mass="9415">MEIIAKQQKTTTRQVLADVYEEINWAYLAKNYFGKSRSWLYHKFSGTNNGAADDFSDVDREQLKSSLQDIAERIRQAADRI</sequence>
<dbReference type="OrthoDB" id="1072895at2"/>
<keyword evidence="2" id="KW-1185">Reference proteome</keyword>
<name>G1WDV2_9BACT</name>
<dbReference type="EMBL" id="ADGI01000062">
    <property type="protein sequence ID" value="EGV29251.1"/>
    <property type="molecule type" value="Genomic_DNA"/>
</dbReference>
<accession>G1WDV2</accession>
<dbReference type="AlphaFoldDB" id="G1WDV2"/>
<dbReference type="PATRIC" id="fig|702438.4.peg.2086"/>
<dbReference type="InterPro" id="IPR032483">
    <property type="entry name" value="DUF5053"/>
</dbReference>
<dbReference type="RefSeq" id="WP_004381075.1">
    <property type="nucleotide sequence ID" value="NZ_JH114217.1"/>
</dbReference>
<evidence type="ECO:0000313" key="1">
    <source>
        <dbReference type="EMBL" id="EGV29251.1"/>
    </source>
</evidence>
<comment type="caution">
    <text evidence="1">The sequence shown here is derived from an EMBL/GenBank/DDBJ whole genome shotgun (WGS) entry which is preliminary data.</text>
</comment>
<dbReference type="Pfam" id="PF16476">
    <property type="entry name" value="DUF5053"/>
    <property type="match status" value="1"/>
</dbReference>
<dbReference type="Proteomes" id="UP000005141">
    <property type="component" value="Unassembled WGS sequence"/>
</dbReference>
<evidence type="ECO:0008006" key="3">
    <source>
        <dbReference type="Google" id="ProtNLM"/>
    </source>
</evidence>
<gene>
    <name evidence="1" type="ORF">HMPREF9431_02003</name>
</gene>
<evidence type="ECO:0000313" key="2">
    <source>
        <dbReference type="Proteomes" id="UP000005141"/>
    </source>
</evidence>
<organism evidence="1 2">
    <name type="scientific">Segatella oulorum F0390</name>
    <dbReference type="NCBI Taxonomy" id="702438"/>
    <lineage>
        <taxon>Bacteria</taxon>
        <taxon>Pseudomonadati</taxon>
        <taxon>Bacteroidota</taxon>
        <taxon>Bacteroidia</taxon>
        <taxon>Bacteroidales</taxon>
        <taxon>Prevotellaceae</taxon>
        <taxon>Segatella</taxon>
    </lineage>
</organism>
<proteinExistence type="predicted"/>
<dbReference type="GeneID" id="95426570"/>
<reference evidence="1 2" key="1">
    <citation type="submission" date="2011-07" db="EMBL/GenBank/DDBJ databases">
        <title>The Genome Sequence of Prevotella oulorum F0390.</title>
        <authorList>
            <consortium name="The Broad Institute Genome Sequencing Platform"/>
            <consortium name="The Broad Institute Genome Sequencing Center for Infectious Disease"/>
            <person name="Earl A."/>
            <person name="Ward D."/>
            <person name="Feldgarden M."/>
            <person name="Gevers D."/>
            <person name="Izard J."/>
            <person name="Ganesan A."/>
            <person name="Baranova O.V."/>
            <person name="Blanton J.M."/>
            <person name="Tanner A.C."/>
            <person name="Dewhirst F.E."/>
            <person name="Young S.K."/>
            <person name="Zeng Q."/>
            <person name="Gargeya S."/>
            <person name="Fitzgerald M."/>
            <person name="Haas B."/>
            <person name="Abouelleil A."/>
            <person name="Alvarado L."/>
            <person name="Arachchi H.M."/>
            <person name="Berlin A."/>
            <person name="Brown A."/>
            <person name="Chapman S.B."/>
            <person name="Chen Z."/>
            <person name="Dunbar C."/>
            <person name="Freedman E."/>
            <person name="Gearin G."/>
            <person name="Gellesch M."/>
            <person name="Goldberg J."/>
            <person name="Griggs A."/>
            <person name="Gujja S."/>
            <person name="Heiman D."/>
            <person name="Howarth C."/>
            <person name="Larson L."/>
            <person name="Lui A."/>
            <person name="MacDonald P.J.P."/>
            <person name="Mehta T."/>
            <person name="Montmayeur A."/>
            <person name="Murphy C."/>
            <person name="Neiman D."/>
            <person name="Pearson M."/>
            <person name="Priest M."/>
            <person name="Roberts A."/>
            <person name="Saif S."/>
            <person name="Shea T."/>
            <person name="Shenoy N."/>
            <person name="Sisk P."/>
            <person name="Stolte C."/>
            <person name="Sykes S."/>
            <person name="Wortman J."/>
            <person name="Nusbaum C."/>
            <person name="Birren B."/>
        </authorList>
    </citation>
    <scope>NUCLEOTIDE SEQUENCE [LARGE SCALE GENOMIC DNA]</scope>
    <source>
        <strain evidence="1 2">F0390</strain>
    </source>
</reference>
<protein>
    <recommendedName>
        <fullName evidence="3">DUF5053 domain-containing protein</fullName>
    </recommendedName>
</protein>